<name>A0ABX6I3A1_9BACI</name>
<feature type="domain" description="HTH merR-type" evidence="1">
    <location>
        <begin position="1"/>
        <end position="33"/>
    </location>
</feature>
<protein>
    <submittedName>
        <fullName evidence="2">MerR family transcriptional regulator</fullName>
    </submittedName>
</protein>
<reference evidence="2 3" key="1">
    <citation type="submission" date="2019-07" db="EMBL/GenBank/DDBJ databases">
        <authorList>
            <person name="Yu W.S."/>
            <person name="Cheong H.-M."/>
            <person name="Choi Y."/>
            <person name="Hwang K.J."/>
            <person name="Jung K."/>
            <person name="Lee S."/>
            <person name="Choi C."/>
        </authorList>
    </citation>
    <scope>NUCLEOTIDE SEQUENCE [LARGE SCALE GENOMIC DNA]</scope>
    <source>
        <strain evidence="2 3">NCCP 15909</strain>
    </source>
</reference>
<dbReference type="InterPro" id="IPR000551">
    <property type="entry name" value="MerR-type_HTH_dom"/>
</dbReference>
<proteinExistence type="predicted"/>
<gene>
    <name evidence="2" type="ORF">FPL01_11255</name>
</gene>
<organism evidence="2 3">
    <name type="scientific">Bacillus pacificus</name>
    <dbReference type="NCBI Taxonomy" id="2026187"/>
    <lineage>
        <taxon>Bacteria</taxon>
        <taxon>Bacillati</taxon>
        <taxon>Bacillota</taxon>
        <taxon>Bacilli</taxon>
        <taxon>Bacillales</taxon>
        <taxon>Bacillaceae</taxon>
        <taxon>Bacillus</taxon>
        <taxon>Bacillus cereus group</taxon>
    </lineage>
</organism>
<evidence type="ECO:0000259" key="1">
    <source>
        <dbReference type="Pfam" id="PF13411"/>
    </source>
</evidence>
<dbReference type="InterPro" id="IPR009061">
    <property type="entry name" value="DNA-bd_dom_put_sf"/>
</dbReference>
<evidence type="ECO:0000313" key="2">
    <source>
        <dbReference type="EMBL" id="QHH89272.1"/>
    </source>
</evidence>
<dbReference type="EMBL" id="CP041979">
    <property type="protein sequence ID" value="QHH89272.1"/>
    <property type="molecule type" value="Genomic_DNA"/>
</dbReference>
<dbReference type="Gene3D" id="1.10.1660.10">
    <property type="match status" value="1"/>
</dbReference>
<sequence length="45" mass="5478">MPIRTLQRWDNKSVLPTYRNPKGRRYYTDKHYKDYMGIQEENTGG</sequence>
<dbReference type="Pfam" id="PF13411">
    <property type="entry name" value="MerR_1"/>
    <property type="match status" value="1"/>
</dbReference>
<dbReference type="SUPFAM" id="SSF46955">
    <property type="entry name" value="Putative DNA-binding domain"/>
    <property type="match status" value="1"/>
</dbReference>
<dbReference type="Proteomes" id="UP000464796">
    <property type="component" value="Chromosome"/>
</dbReference>
<evidence type="ECO:0000313" key="3">
    <source>
        <dbReference type="Proteomes" id="UP000464796"/>
    </source>
</evidence>
<keyword evidence="3" id="KW-1185">Reference proteome</keyword>
<accession>A0ABX6I3A1</accession>